<dbReference type="PANTHER" id="PTHR36928">
    <property type="entry name" value="PHOSPHATASE YCDX-RELATED"/>
    <property type="match status" value="1"/>
</dbReference>
<sequence length="569" mass="61254">MLPFTQKAAASALETTADLLEVLGAEAFRAQAYRSAARSIEALTNWDEAAQKNFQGVPKVGSALAGALSEALQIGSFGPLTEALAQLPPGVVELLGVRGLGPKKVRALWQGGFDSLEALREGLDDGSVTALKGFGAKTAATLLEAVEFVLAAQGRQRMNTAHQIAEQLAAKLAHFDARVSGDVRRNLETTRSVRVTVSATPQEIRAALPELALEQVDKRPVLSGTWEGVPIELPYAAADVRGALDLMMGGGAAYRENLRSEAARQGFDLNGRGLHRGKQGSGETLQTPAEQDVLAALGLPYRPAEYRDPEHDAVWQSLPQPTDLIQPQDIKGYIHTHSTWSDGAASLREMVDAAQQLGGYLGTADHSRSAFYANGLTPERLRAQIKEVRELQRAGLPVIAGSEVDILEDGSLDFDDELLSELDYVVASVHSHFTLSGAAQTERLIKAVSHPLITVLGHATGRLLLRRPSYALDLDAVLDACEIHQTVVEINASPYRLDIDWRFALRYRARLKFALNTDAHAVHGLSDIHYGALVARKAGLTAAEVVNTLPQADFLAFVAAQRRSRSSAS</sequence>
<dbReference type="RefSeq" id="WP_124869690.1">
    <property type="nucleotide sequence ID" value="NZ_CP034183.1"/>
</dbReference>
<feature type="domain" description="Polymerase/histidinol phosphatase N-terminal" evidence="3">
    <location>
        <begin position="332"/>
        <end position="408"/>
    </location>
</feature>
<dbReference type="GO" id="GO:0003887">
    <property type="term" value="F:DNA-directed DNA polymerase activity"/>
    <property type="evidence" value="ECO:0007669"/>
    <property type="project" value="InterPro"/>
</dbReference>
<dbReference type="GO" id="GO:0003677">
    <property type="term" value="F:DNA binding"/>
    <property type="evidence" value="ECO:0007669"/>
    <property type="project" value="InterPro"/>
</dbReference>
<dbReference type="InterPro" id="IPR027421">
    <property type="entry name" value="DNA_pol_lamdba_lyase_dom_sf"/>
</dbReference>
<keyword evidence="5" id="KW-0378">Hydrolase</keyword>
<dbReference type="GO" id="GO:0005829">
    <property type="term" value="C:cytosol"/>
    <property type="evidence" value="ECO:0007669"/>
    <property type="project" value="TreeGrafter"/>
</dbReference>
<dbReference type="InterPro" id="IPR037160">
    <property type="entry name" value="DNA_Pol_thumb_sf"/>
</dbReference>
<evidence type="ECO:0000313" key="6">
    <source>
        <dbReference type="Proteomes" id="UP000276417"/>
    </source>
</evidence>
<evidence type="ECO:0000256" key="1">
    <source>
        <dbReference type="ARBA" id="ARBA00022679"/>
    </source>
</evidence>
<dbReference type="Gene3D" id="3.30.460.10">
    <property type="entry name" value="Beta Polymerase, domain 2"/>
    <property type="match status" value="1"/>
</dbReference>
<dbReference type="InterPro" id="IPR004013">
    <property type="entry name" value="PHP_dom"/>
</dbReference>
<keyword evidence="5" id="KW-0540">Nuclease</keyword>
<evidence type="ECO:0000259" key="4">
    <source>
        <dbReference type="SMART" id="SM00483"/>
    </source>
</evidence>
<organism evidence="5 6">
    <name type="scientific">Deinococcus psychrotolerans</name>
    <dbReference type="NCBI Taxonomy" id="2489213"/>
    <lineage>
        <taxon>Bacteria</taxon>
        <taxon>Thermotogati</taxon>
        <taxon>Deinococcota</taxon>
        <taxon>Deinococci</taxon>
        <taxon>Deinococcales</taxon>
        <taxon>Deinococcaceae</taxon>
        <taxon>Deinococcus</taxon>
    </lineage>
</organism>
<dbReference type="FunFam" id="3.20.20.140:FF:000047">
    <property type="entry name" value="PHP domain-containing protein"/>
    <property type="match status" value="1"/>
</dbReference>
<dbReference type="InterPro" id="IPR047967">
    <property type="entry name" value="PolX_PHP"/>
</dbReference>
<dbReference type="Pfam" id="PF14716">
    <property type="entry name" value="HHH_8"/>
    <property type="match status" value="1"/>
</dbReference>
<dbReference type="SUPFAM" id="SSF158702">
    <property type="entry name" value="Sec63 N-terminal domain-like"/>
    <property type="match status" value="1"/>
</dbReference>
<dbReference type="PANTHER" id="PTHR36928:SF1">
    <property type="entry name" value="PHOSPHATASE YCDX-RELATED"/>
    <property type="match status" value="1"/>
</dbReference>
<evidence type="ECO:0000313" key="5">
    <source>
        <dbReference type="EMBL" id="AZI42662.1"/>
    </source>
</evidence>
<keyword evidence="6" id="KW-1185">Reference proteome</keyword>
<dbReference type="PIRSF" id="PIRSF005047">
    <property type="entry name" value="UCP005047_YshC"/>
    <property type="match status" value="1"/>
</dbReference>
<dbReference type="Gene3D" id="1.10.150.20">
    <property type="entry name" value="5' to 3' exonuclease, C-terminal subdomain"/>
    <property type="match status" value="1"/>
</dbReference>
<dbReference type="GO" id="GO:0008270">
    <property type="term" value="F:zinc ion binding"/>
    <property type="evidence" value="ECO:0007669"/>
    <property type="project" value="TreeGrafter"/>
</dbReference>
<dbReference type="InterPro" id="IPR043519">
    <property type="entry name" value="NT_sf"/>
</dbReference>
<dbReference type="Gene3D" id="3.30.210.10">
    <property type="entry name" value="DNA polymerase, thumb domain"/>
    <property type="match status" value="1"/>
</dbReference>
<evidence type="ECO:0000259" key="3">
    <source>
        <dbReference type="SMART" id="SM00481"/>
    </source>
</evidence>
<dbReference type="Proteomes" id="UP000276417">
    <property type="component" value="Chromosome 1"/>
</dbReference>
<dbReference type="Gene3D" id="3.20.20.140">
    <property type="entry name" value="Metal-dependent hydrolases"/>
    <property type="match status" value="1"/>
</dbReference>
<dbReference type="Pfam" id="PF14791">
    <property type="entry name" value="DNA_pol_B_thumb"/>
    <property type="match status" value="1"/>
</dbReference>
<dbReference type="EMBL" id="CP034183">
    <property type="protein sequence ID" value="AZI42662.1"/>
    <property type="molecule type" value="Genomic_DNA"/>
</dbReference>
<dbReference type="InterPro" id="IPR003141">
    <property type="entry name" value="Pol/His_phosphatase_N"/>
</dbReference>
<feature type="domain" description="DNA-directed DNA polymerase X" evidence="4">
    <location>
        <begin position="4"/>
        <end position="308"/>
    </location>
</feature>
<dbReference type="Pfam" id="PF02811">
    <property type="entry name" value="PHP"/>
    <property type="match status" value="1"/>
</dbReference>
<dbReference type="SMART" id="SM00483">
    <property type="entry name" value="POLXc"/>
    <property type="match status" value="1"/>
</dbReference>
<evidence type="ECO:0000256" key="2">
    <source>
        <dbReference type="ARBA" id="ARBA00022695"/>
    </source>
</evidence>
<dbReference type="Gene3D" id="1.10.150.110">
    <property type="entry name" value="DNA polymerase beta, N-terminal domain-like"/>
    <property type="match status" value="1"/>
</dbReference>
<dbReference type="SUPFAM" id="SSF47802">
    <property type="entry name" value="DNA polymerase beta, N-terminal domain-like"/>
    <property type="match status" value="1"/>
</dbReference>
<dbReference type="InterPro" id="IPR016195">
    <property type="entry name" value="Pol/histidinol_Pase-like"/>
</dbReference>
<dbReference type="SUPFAM" id="SSF89550">
    <property type="entry name" value="PHP domain-like"/>
    <property type="match status" value="1"/>
</dbReference>
<dbReference type="GO" id="GO:0004527">
    <property type="term" value="F:exonuclease activity"/>
    <property type="evidence" value="ECO:0007669"/>
    <property type="project" value="UniProtKB-KW"/>
</dbReference>
<proteinExistence type="predicted"/>
<dbReference type="InterPro" id="IPR010996">
    <property type="entry name" value="HHH_MUS81"/>
</dbReference>
<dbReference type="InterPro" id="IPR029398">
    <property type="entry name" value="PolB_thumb"/>
</dbReference>
<dbReference type="InterPro" id="IPR022311">
    <property type="entry name" value="PolX-like"/>
</dbReference>
<dbReference type="GO" id="GO:0042578">
    <property type="term" value="F:phosphoric ester hydrolase activity"/>
    <property type="evidence" value="ECO:0007669"/>
    <property type="project" value="TreeGrafter"/>
</dbReference>
<keyword evidence="2" id="KW-0548">Nucleotidyltransferase</keyword>
<dbReference type="AlphaFoldDB" id="A0A3G8YBB4"/>
<dbReference type="InterPro" id="IPR002054">
    <property type="entry name" value="DNA-dir_DNA_pol_X"/>
</dbReference>
<keyword evidence="5" id="KW-0269">Exonuclease</keyword>
<keyword evidence="1" id="KW-0808">Transferase</keyword>
<dbReference type="SMART" id="SM00481">
    <property type="entry name" value="POLIIIAc"/>
    <property type="match status" value="1"/>
</dbReference>
<protein>
    <submittedName>
        <fullName evidence="5">DNA polymerase/3'-5' exonuclease PolX</fullName>
    </submittedName>
</protein>
<dbReference type="InterPro" id="IPR050243">
    <property type="entry name" value="PHP_phosphatase"/>
</dbReference>
<dbReference type="OrthoDB" id="9808747at2"/>
<reference evidence="5 6" key="1">
    <citation type="submission" date="2018-11" db="EMBL/GenBank/DDBJ databases">
        <title>Deinococcus shelandsis sp. nov., isolated from South Shetland Islands soil of Antarctica.</title>
        <authorList>
            <person name="Tian J."/>
        </authorList>
    </citation>
    <scope>NUCLEOTIDE SEQUENCE [LARGE SCALE GENOMIC DNA]</scope>
    <source>
        <strain evidence="5 6">S14-83T</strain>
    </source>
</reference>
<gene>
    <name evidence="5" type="ORF">EHF33_07795</name>
</gene>
<accession>A0A3G8YBB4</accession>
<dbReference type="CDD" id="cd07436">
    <property type="entry name" value="PHP_PolX"/>
    <property type="match status" value="1"/>
</dbReference>
<dbReference type="SUPFAM" id="SSF81301">
    <property type="entry name" value="Nucleotidyltransferase"/>
    <property type="match status" value="1"/>
</dbReference>
<name>A0A3G8YBB4_9DEIO</name>
<dbReference type="KEGG" id="dph:EHF33_07795"/>
<dbReference type="Pfam" id="PF14520">
    <property type="entry name" value="HHH_5"/>
    <property type="match status" value="1"/>
</dbReference>